<dbReference type="AlphaFoldDB" id="A0A377N7E9"/>
<accession>A0A377N7E9</accession>
<organism evidence="2 3">
    <name type="scientific">Ewingella americana</name>
    <dbReference type="NCBI Taxonomy" id="41202"/>
    <lineage>
        <taxon>Bacteria</taxon>
        <taxon>Pseudomonadati</taxon>
        <taxon>Pseudomonadota</taxon>
        <taxon>Gammaproteobacteria</taxon>
        <taxon>Enterobacterales</taxon>
        <taxon>Yersiniaceae</taxon>
        <taxon>Ewingella</taxon>
    </lineage>
</organism>
<dbReference type="EMBL" id="UGGO01000001">
    <property type="protein sequence ID" value="STQ42855.1"/>
    <property type="molecule type" value="Genomic_DNA"/>
</dbReference>
<feature type="region of interest" description="Disordered" evidence="1">
    <location>
        <begin position="49"/>
        <end position="68"/>
    </location>
</feature>
<gene>
    <name evidence="2" type="ORF">NCTC12157_00521</name>
</gene>
<evidence type="ECO:0000256" key="1">
    <source>
        <dbReference type="SAM" id="MobiDB-lite"/>
    </source>
</evidence>
<proteinExistence type="predicted"/>
<evidence type="ECO:0000313" key="3">
    <source>
        <dbReference type="Proteomes" id="UP000254304"/>
    </source>
</evidence>
<sequence length="68" mass="7617">MRDPFYDVIAVQRIELVTRLVLMGRCEPADRDLALDWVSELSADLLEQLRATDKQNPQSGGSDSGLLQ</sequence>
<evidence type="ECO:0000313" key="2">
    <source>
        <dbReference type="EMBL" id="STQ42855.1"/>
    </source>
</evidence>
<feature type="compositionally biased region" description="Polar residues" evidence="1">
    <location>
        <begin position="54"/>
        <end position="68"/>
    </location>
</feature>
<protein>
    <submittedName>
        <fullName evidence="2">Uncharacterized protein</fullName>
    </submittedName>
</protein>
<name>A0A377N7E9_9GAMM</name>
<dbReference type="Proteomes" id="UP000254304">
    <property type="component" value="Unassembled WGS sequence"/>
</dbReference>
<reference evidence="2 3" key="1">
    <citation type="submission" date="2018-06" db="EMBL/GenBank/DDBJ databases">
        <authorList>
            <consortium name="Pathogen Informatics"/>
            <person name="Doyle S."/>
        </authorList>
    </citation>
    <scope>NUCLEOTIDE SEQUENCE [LARGE SCALE GENOMIC DNA]</scope>
    <source>
        <strain evidence="2 3">NCTC12157</strain>
    </source>
</reference>